<organism evidence="1 2">
    <name type="scientific">Scyliorhinus torazame</name>
    <name type="common">Cloudy catshark</name>
    <name type="synonym">Catulus torazame</name>
    <dbReference type="NCBI Taxonomy" id="75743"/>
    <lineage>
        <taxon>Eukaryota</taxon>
        <taxon>Metazoa</taxon>
        <taxon>Chordata</taxon>
        <taxon>Craniata</taxon>
        <taxon>Vertebrata</taxon>
        <taxon>Chondrichthyes</taxon>
        <taxon>Elasmobranchii</taxon>
        <taxon>Galeomorphii</taxon>
        <taxon>Galeoidea</taxon>
        <taxon>Carcharhiniformes</taxon>
        <taxon>Scyliorhinidae</taxon>
        <taxon>Scyliorhinus</taxon>
    </lineage>
</organism>
<name>A0A401QBH1_SCYTO</name>
<reference evidence="1 2" key="1">
    <citation type="journal article" date="2018" name="Nat. Ecol. Evol.">
        <title>Shark genomes provide insights into elasmobranch evolution and the origin of vertebrates.</title>
        <authorList>
            <person name="Hara Y"/>
            <person name="Yamaguchi K"/>
            <person name="Onimaru K"/>
            <person name="Kadota M"/>
            <person name="Koyanagi M"/>
            <person name="Keeley SD"/>
            <person name="Tatsumi K"/>
            <person name="Tanaka K"/>
            <person name="Motone F"/>
            <person name="Kageyama Y"/>
            <person name="Nozu R"/>
            <person name="Adachi N"/>
            <person name="Nishimura O"/>
            <person name="Nakagawa R"/>
            <person name="Tanegashima C"/>
            <person name="Kiyatake I"/>
            <person name="Matsumoto R"/>
            <person name="Murakumo K"/>
            <person name="Nishida K"/>
            <person name="Terakita A"/>
            <person name="Kuratani S"/>
            <person name="Sato K"/>
            <person name="Hyodo S Kuraku.S."/>
        </authorList>
    </citation>
    <scope>NUCLEOTIDE SEQUENCE [LARGE SCALE GENOMIC DNA]</scope>
</reference>
<dbReference type="EMBL" id="BFAA01019804">
    <property type="protein sequence ID" value="GCB82729.1"/>
    <property type="molecule type" value="Genomic_DNA"/>
</dbReference>
<gene>
    <name evidence="1" type="ORF">scyTo_0021712</name>
</gene>
<keyword evidence="2" id="KW-1185">Reference proteome</keyword>
<sequence>ENQQYRRDYPHEEYNQLRPWTDRQLHLHHDGSKPERGSLICLCHSDRRLTLGHRDRCGWDHRLLCHSGNFGLLELVTRWEKLQTGSLLCDSH</sequence>
<dbReference type="Proteomes" id="UP000288216">
    <property type="component" value="Unassembled WGS sequence"/>
</dbReference>
<dbReference type="AlphaFoldDB" id="A0A401QBH1"/>
<evidence type="ECO:0000313" key="2">
    <source>
        <dbReference type="Proteomes" id="UP000288216"/>
    </source>
</evidence>
<protein>
    <submittedName>
        <fullName evidence="1">Uncharacterized protein</fullName>
    </submittedName>
</protein>
<accession>A0A401QBH1</accession>
<proteinExistence type="predicted"/>
<evidence type="ECO:0000313" key="1">
    <source>
        <dbReference type="EMBL" id="GCB82729.1"/>
    </source>
</evidence>
<feature type="non-terminal residue" evidence="1">
    <location>
        <position position="1"/>
    </location>
</feature>
<comment type="caution">
    <text evidence="1">The sequence shown here is derived from an EMBL/GenBank/DDBJ whole genome shotgun (WGS) entry which is preliminary data.</text>
</comment>